<name>A0A9P8L6R6_9PEZI</name>
<organism evidence="2 3">
    <name type="scientific">Trichoglossum hirsutum</name>
    <dbReference type="NCBI Taxonomy" id="265104"/>
    <lineage>
        <taxon>Eukaryota</taxon>
        <taxon>Fungi</taxon>
        <taxon>Dikarya</taxon>
        <taxon>Ascomycota</taxon>
        <taxon>Pezizomycotina</taxon>
        <taxon>Geoglossomycetes</taxon>
        <taxon>Geoglossales</taxon>
        <taxon>Geoglossaceae</taxon>
        <taxon>Trichoglossum</taxon>
    </lineage>
</organism>
<reference evidence="2" key="1">
    <citation type="submission" date="2021-03" db="EMBL/GenBank/DDBJ databases">
        <title>Comparative genomics and phylogenomic investigation of the class Geoglossomycetes provide insights into ecological specialization and systematics.</title>
        <authorList>
            <person name="Melie T."/>
            <person name="Pirro S."/>
            <person name="Miller A.N."/>
            <person name="Quandt A."/>
        </authorList>
    </citation>
    <scope>NUCLEOTIDE SEQUENCE</scope>
    <source>
        <strain evidence="2">CAQ_001_2017</strain>
    </source>
</reference>
<dbReference type="AlphaFoldDB" id="A0A9P8L6R6"/>
<evidence type="ECO:0000313" key="3">
    <source>
        <dbReference type="Proteomes" id="UP000750711"/>
    </source>
</evidence>
<comment type="caution">
    <text evidence="2">The sequence shown here is derived from an EMBL/GenBank/DDBJ whole genome shotgun (WGS) entry which is preliminary data.</text>
</comment>
<feature type="compositionally biased region" description="Basic and acidic residues" evidence="1">
    <location>
        <begin position="752"/>
        <end position="765"/>
    </location>
</feature>
<proteinExistence type="predicted"/>
<feature type="compositionally biased region" description="Basic residues" evidence="1">
    <location>
        <begin position="384"/>
        <end position="402"/>
    </location>
</feature>
<evidence type="ECO:0000313" key="2">
    <source>
        <dbReference type="EMBL" id="KAH0551033.1"/>
    </source>
</evidence>
<evidence type="ECO:0000256" key="1">
    <source>
        <dbReference type="SAM" id="MobiDB-lite"/>
    </source>
</evidence>
<feature type="compositionally biased region" description="Polar residues" evidence="1">
    <location>
        <begin position="681"/>
        <end position="691"/>
    </location>
</feature>
<accession>A0A9P8L6R6</accession>
<feature type="compositionally biased region" description="Basic and acidic residues" evidence="1">
    <location>
        <begin position="489"/>
        <end position="527"/>
    </location>
</feature>
<feature type="compositionally biased region" description="Polar residues" evidence="1">
    <location>
        <begin position="148"/>
        <end position="159"/>
    </location>
</feature>
<feature type="compositionally biased region" description="Polar residues" evidence="1">
    <location>
        <begin position="717"/>
        <end position="726"/>
    </location>
</feature>
<feature type="compositionally biased region" description="Polar residues" evidence="1">
    <location>
        <begin position="403"/>
        <end position="422"/>
    </location>
</feature>
<feature type="compositionally biased region" description="Low complexity" evidence="1">
    <location>
        <begin position="600"/>
        <end position="623"/>
    </location>
</feature>
<feature type="region of interest" description="Disordered" evidence="1">
    <location>
        <begin position="232"/>
        <end position="726"/>
    </location>
</feature>
<feature type="compositionally biased region" description="Basic and acidic residues" evidence="1">
    <location>
        <begin position="97"/>
        <end position="106"/>
    </location>
</feature>
<feature type="region of interest" description="Disordered" evidence="1">
    <location>
        <begin position="1"/>
        <end position="31"/>
    </location>
</feature>
<feature type="compositionally biased region" description="Basic residues" evidence="1">
    <location>
        <begin position="65"/>
        <end position="78"/>
    </location>
</feature>
<feature type="compositionally biased region" description="Basic and acidic residues" evidence="1">
    <location>
        <begin position="330"/>
        <end position="346"/>
    </location>
</feature>
<feature type="region of interest" description="Disordered" evidence="1">
    <location>
        <begin position="65"/>
        <end position="209"/>
    </location>
</feature>
<feature type="compositionally biased region" description="Basic and acidic residues" evidence="1">
    <location>
        <begin position="121"/>
        <end position="130"/>
    </location>
</feature>
<feature type="compositionally biased region" description="Low complexity" evidence="1">
    <location>
        <begin position="642"/>
        <end position="671"/>
    </location>
</feature>
<protein>
    <submittedName>
        <fullName evidence="2">Uncharacterized protein</fullName>
    </submittedName>
</protein>
<keyword evidence="3" id="KW-1185">Reference proteome</keyword>
<feature type="compositionally biased region" description="Basic and acidic residues" evidence="1">
    <location>
        <begin position="354"/>
        <end position="367"/>
    </location>
</feature>
<gene>
    <name evidence="2" type="ORF">GP486_007612</name>
</gene>
<feature type="region of interest" description="Disordered" evidence="1">
    <location>
        <begin position="744"/>
        <end position="768"/>
    </location>
</feature>
<sequence>MATTQTTAAGGKTVRAKKGSASKLSLASTQSANWTTFSANSSFADIPLEDGDSIASTAMRLTAKGKKAAATRGKNTRAKKNEPVELSSFMEPEDDSFDVKVLEKPTRATRGRKRSSAEMNADDHKNERQCSVDTVTEAPPAKRRTRTRSSLAQPQNLPPTASAVAPRDVVMTDADDAAPVGAAKRGGKGKRTRNSNAKPRGRKISAASTASIASVRMEIDVPDDDEIDRALEADLDRPLTDDEADDVEIEEVPKKRRLTRTRATSTKVVASTAPVRRAARASKMADEEDIEMGDAAADVMESKTQPEPETSKPKATATRGRQTRKASAKQKPEPRSKPSTAEETRSDVQASTLEEGKMQERADERSLLDSSITLDITSPPPITRPKRATNRKPSRQMAKRSTRASAMSTADSHALSSPQTNHLALDADSNPGYESADSMASQATVRRGGTRQRGSSITGKKGKGVKNGVMGSRHIEDIVQGRIEAASGPKEDKVMEEGRPKRGKKGDTNVNERKAEDPQIDVDKADASIEATAPAAARPLPDIPTVKAAKNGGARKETAQPTTKPLPDVPTIGAAKRKDARKETVAKKANSASPDEAEQAEAAAVALARDGPRLAPAAPAEPLQSKAVRGGKSTASAKGKVTTTITTTTTSPSSPRTTTTLPVEGEQQEQQGQREELQQLTPDPSNASDAENQPPSSQPPTSTSFRSHTTRIPLAASTPSKRNVTTSLQTSFPWTAADLETVFLPSPSPVREGGEHEDIDKENRRIRTPLDMMKGLTSPEKRMTVEEWIGFNAKREEERLRAECERRVGVFERIGNLAMRSLEEIEVVE</sequence>
<feature type="compositionally biased region" description="Acidic residues" evidence="1">
    <location>
        <begin position="241"/>
        <end position="250"/>
    </location>
</feature>
<dbReference type="EMBL" id="JAGHQM010002254">
    <property type="protein sequence ID" value="KAH0551033.1"/>
    <property type="molecule type" value="Genomic_DNA"/>
</dbReference>
<dbReference type="Proteomes" id="UP000750711">
    <property type="component" value="Unassembled WGS sequence"/>
</dbReference>
<feature type="compositionally biased region" description="Basic residues" evidence="1">
    <location>
        <begin position="185"/>
        <end position="203"/>
    </location>
</feature>
<feature type="compositionally biased region" description="Basic and acidic residues" evidence="1">
    <location>
        <begin position="300"/>
        <end position="312"/>
    </location>
</feature>
<feature type="compositionally biased region" description="Basic and acidic residues" evidence="1">
    <location>
        <begin position="576"/>
        <end position="586"/>
    </location>
</feature>
<feature type="compositionally biased region" description="Low complexity" evidence="1">
    <location>
        <begin position="693"/>
        <end position="704"/>
    </location>
</feature>